<dbReference type="GO" id="GO:0004140">
    <property type="term" value="F:dephospho-CoA kinase activity"/>
    <property type="evidence" value="ECO:0007669"/>
    <property type="project" value="UniProtKB-UniRule"/>
</dbReference>
<dbReference type="GO" id="GO:0015937">
    <property type="term" value="P:coenzyme A biosynthetic process"/>
    <property type="evidence" value="ECO:0007669"/>
    <property type="project" value="UniProtKB-UniRule"/>
</dbReference>
<evidence type="ECO:0000256" key="1">
    <source>
        <dbReference type="ARBA" id="ARBA00009018"/>
    </source>
</evidence>
<accession>G4NPA9</accession>
<dbReference type="Pfam" id="PF01121">
    <property type="entry name" value="CoaE"/>
    <property type="match status" value="1"/>
</dbReference>
<comment type="subcellular location">
    <subcellularLocation>
        <location evidence="6">Cytoplasm</location>
    </subcellularLocation>
</comment>
<evidence type="ECO:0000256" key="4">
    <source>
        <dbReference type="ARBA" id="ARBA00022840"/>
    </source>
</evidence>
<dbReference type="Gene3D" id="3.40.50.300">
    <property type="entry name" value="P-loop containing nucleotide triphosphate hydrolases"/>
    <property type="match status" value="1"/>
</dbReference>
<keyword evidence="3 6" id="KW-0547">Nucleotide-binding</keyword>
<organism evidence="8 9">
    <name type="scientific">Chlamydia trachomatis serovar A (strain A2497)</name>
    <dbReference type="NCBI Taxonomy" id="580047"/>
    <lineage>
        <taxon>Bacteria</taxon>
        <taxon>Pseudomonadati</taxon>
        <taxon>Chlamydiota</taxon>
        <taxon>Chlamydiia</taxon>
        <taxon>Chlamydiales</taxon>
        <taxon>Chlamydiaceae</taxon>
        <taxon>Chlamydia/Chlamydophila group</taxon>
        <taxon>Chlamydia</taxon>
    </lineage>
</organism>
<evidence type="ECO:0000313" key="9">
    <source>
        <dbReference type="Proteomes" id="UP000009287"/>
    </source>
</evidence>
<keyword evidence="2 6" id="KW-0808">Transferase</keyword>
<comment type="function">
    <text evidence="6">Catalyzes the phosphorylation of the 3'-hydroxyl group of dephosphocoenzyme A to form coenzyme A.</text>
</comment>
<dbReference type="PATRIC" id="fig|580047.4.peg.545"/>
<dbReference type="Proteomes" id="UP000009287">
    <property type="component" value="Chromosome"/>
</dbReference>
<proteinExistence type="inferred from homology"/>
<evidence type="ECO:0000256" key="2">
    <source>
        <dbReference type="ARBA" id="ARBA00022679"/>
    </source>
</evidence>
<evidence type="ECO:0000256" key="7">
    <source>
        <dbReference type="NCBIfam" id="TIGR00152"/>
    </source>
</evidence>
<comment type="pathway">
    <text evidence="6">Cofactor biosynthesis; coenzyme A biosynthesis; CoA from (R)-pantothenate: step 5/5.</text>
</comment>
<protein>
    <recommendedName>
        <fullName evidence="6 7">Dephospho-CoA kinase</fullName>
        <ecNumber evidence="6 7">2.7.1.24</ecNumber>
    </recommendedName>
    <alternativeName>
        <fullName evidence="6">Dephosphocoenzyme A kinase</fullName>
    </alternativeName>
</protein>
<dbReference type="InterPro" id="IPR001977">
    <property type="entry name" value="Depp_CoAkinase"/>
</dbReference>
<evidence type="ECO:0000256" key="5">
    <source>
        <dbReference type="ARBA" id="ARBA00022993"/>
    </source>
</evidence>
<keyword evidence="6 8" id="KW-0418">Kinase</keyword>
<evidence type="ECO:0000256" key="3">
    <source>
        <dbReference type="ARBA" id="ARBA00022741"/>
    </source>
</evidence>
<evidence type="ECO:0000313" key="8">
    <source>
        <dbReference type="EMBL" id="AEP35355.1"/>
    </source>
</evidence>
<gene>
    <name evidence="6" type="primary">coaE</name>
    <name evidence="8" type="ordered locus">CTO_0539</name>
</gene>
<comment type="catalytic activity">
    <reaction evidence="6">
        <text>3'-dephospho-CoA + ATP = ADP + CoA + H(+)</text>
        <dbReference type="Rhea" id="RHEA:18245"/>
        <dbReference type="ChEBI" id="CHEBI:15378"/>
        <dbReference type="ChEBI" id="CHEBI:30616"/>
        <dbReference type="ChEBI" id="CHEBI:57287"/>
        <dbReference type="ChEBI" id="CHEBI:57328"/>
        <dbReference type="ChEBI" id="CHEBI:456216"/>
        <dbReference type="EC" id="2.7.1.24"/>
    </reaction>
</comment>
<name>G4NPA9_CHLT4</name>
<feature type="binding site" evidence="6">
    <location>
        <begin position="17"/>
        <end position="22"/>
    </location>
    <ligand>
        <name>ATP</name>
        <dbReference type="ChEBI" id="CHEBI:30616"/>
    </ligand>
</feature>
<dbReference type="GO" id="GO:0005524">
    <property type="term" value="F:ATP binding"/>
    <property type="evidence" value="ECO:0007669"/>
    <property type="project" value="UniProtKB-UniRule"/>
</dbReference>
<dbReference type="EC" id="2.7.1.24" evidence="6 7"/>
<dbReference type="PROSITE" id="PS51219">
    <property type="entry name" value="DPCK"/>
    <property type="match status" value="1"/>
</dbReference>
<sequence length="205" mass="23238">MGGMLDLLKISVTGDPSSGKTEACQVFEDLGAYVISADKVSHSFLVPYTSVGQRIIDLLGPEIIIENTLSRKAIAEKVFGNRDLLLSLEEILHPEVCRFVDEKYAYVVQEQKYPLFIAEFPLLYEIQYADWFDQVILISADKGIRKERFLKKTGGSDTSFDLRCARFSSLEEKILRADVVIENNGTKEEFRRKVKQCFKALKGTI</sequence>
<dbReference type="CDD" id="cd02022">
    <property type="entry name" value="DPCK"/>
    <property type="match status" value="1"/>
</dbReference>
<dbReference type="InterPro" id="IPR027417">
    <property type="entry name" value="P-loop_NTPase"/>
</dbReference>
<evidence type="ECO:0000256" key="6">
    <source>
        <dbReference type="HAMAP-Rule" id="MF_00376"/>
    </source>
</evidence>
<comment type="similarity">
    <text evidence="1 6">Belongs to the CoaE family.</text>
</comment>
<keyword evidence="6" id="KW-0963">Cytoplasm</keyword>
<dbReference type="HAMAP" id="MF_00376">
    <property type="entry name" value="Dephospho_CoA_kinase"/>
    <property type="match status" value="1"/>
</dbReference>
<dbReference type="PANTHER" id="PTHR10695:SF46">
    <property type="entry name" value="BIFUNCTIONAL COENZYME A SYNTHASE-RELATED"/>
    <property type="match status" value="1"/>
</dbReference>
<dbReference type="EMBL" id="CP002401">
    <property type="protein sequence ID" value="AEP35355.1"/>
    <property type="molecule type" value="Genomic_DNA"/>
</dbReference>
<keyword evidence="5 6" id="KW-0173">Coenzyme A biosynthesis</keyword>
<dbReference type="AlphaFoldDB" id="G4NPA9"/>
<reference evidence="8 9" key="1">
    <citation type="journal article" date="2011" name="J. Exp. Med.">
        <title>A live-attenuated chlamydial vaccine protects against trachoma in nonhuman primates.</title>
        <authorList>
            <person name="Kari L."/>
            <person name="Whitmire W.M."/>
            <person name="Olivares-Zavaleta N."/>
            <person name="Goheen M.M."/>
            <person name="Taylor L.D."/>
            <person name="Carlson J.H."/>
            <person name="Sturdevant G.L."/>
            <person name="Lu C."/>
            <person name="Bakios L.E."/>
            <person name="Randall L.B."/>
            <person name="Parnell M.J."/>
            <person name="Zhong G."/>
            <person name="Caldwell H.D."/>
        </authorList>
    </citation>
    <scope>NUCLEOTIDE SEQUENCE [LARGE SCALE GENOMIC DNA]</scope>
    <source>
        <strain evidence="8 9">A2497</strain>
    </source>
</reference>
<keyword evidence="4 6" id="KW-0067">ATP-binding</keyword>
<dbReference type="SUPFAM" id="SSF52540">
    <property type="entry name" value="P-loop containing nucleoside triphosphate hydrolases"/>
    <property type="match status" value="1"/>
</dbReference>
<dbReference type="GO" id="GO:0005737">
    <property type="term" value="C:cytoplasm"/>
    <property type="evidence" value="ECO:0007669"/>
    <property type="project" value="UniProtKB-SubCell"/>
</dbReference>
<dbReference type="NCBIfam" id="TIGR00152">
    <property type="entry name" value="dephospho-CoA kinase"/>
    <property type="match status" value="1"/>
</dbReference>
<dbReference type="KEGG" id="cra:CTO_0539"/>
<dbReference type="UniPathway" id="UPA00241">
    <property type="reaction ID" value="UER00356"/>
</dbReference>
<dbReference type="PANTHER" id="PTHR10695">
    <property type="entry name" value="DEPHOSPHO-COA KINASE-RELATED"/>
    <property type="match status" value="1"/>
</dbReference>